<sequence length="257" mass="28386">MVKNPRAPVAQIVEGMEDTRPQQPEAAAQPSDKTLPVKVDELARDPEVQAYIEAANANLGVIGFTEHGTRHANLVSRIARNVLRRLDYDPHLQELAAIAGYLHDMGNAISRYDHALTGALLAREILLRYEVAPADIALVMGAIGSHGDDSQRLGEAVHPVSAALILADKSDVHRSRVRASDPSQFDAHDRVNWAVESSFLRVDPEEKAITLELTIDTSISQVMDYFEIFLPRMIMCRRAAELLGCQFHIQINGVELL</sequence>
<dbReference type="RefSeq" id="WP_012872688.1">
    <property type="nucleotide sequence ID" value="NC_013523.1"/>
</dbReference>
<reference evidence="2 3" key="2">
    <citation type="journal article" date="2010" name="Stand. Genomic Sci.">
        <title>Complete genome sequence of Desulfohalobium retbaense type strain (HR(100)).</title>
        <authorList>
            <person name="Spring S."/>
            <person name="Nolan M."/>
            <person name="Lapidus A."/>
            <person name="Glavina Del Rio T."/>
            <person name="Copeland A."/>
            <person name="Tice H."/>
            <person name="Cheng J.F."/>
            <person name="Lucas S."/>
            <person name="Land M."/>
            <person name="Chen F."/>
            <person name="Bruce D."/>
            <person name="Goodwin L."/>
            <person name="Pitluck S."/>
            <person name="Ivanova N."/>
            <person name="Mavromatis K."/>
            <person name="Mikhailova N."/>
            <person name="Pati A."/>
            <person name="Chen A."/>
            <person name="Palaniappan K."/>
            <person name="Hauser L."/>
            <person name="Chang Y.J."/>
            <person name="Jeffries C.D."/>
            <person name="Munk C."/>
            <person name="Kiss H."/>
            <person name="Chain P."/>
            <person name="Han C."/>
            <person name="Brettin T."/>
            <person name="Detter J.C."/>
            <person name="Schuler E."/>
            <person name="Goker M."/>
            <person name="Rohde M."/>
            <person name="Bristow J."/>
            <person name="Eisen J.A."/>
            <person name="Markowitz V."/>
            <person name="Hugenholtz P."/>
            <person name="Kyrpides N.C."/>
            <person name="Klenk H.P."/>
        </authorList>
    </citation>
    <scope>NUCLEOTIDE SEQUENCE [LARGE SCALE GENOMIC DNA]</scope>
    <source>
        <strain evidence="3">ATCC 49802 / DSM 20745 / S 6022</strain>
    </source>
</reference>
<dbReference type="STRING" id="479434.Sthe_2219"/>
<keyword evidence="2" id="KW-0378">Hydrolase</keyword>
<name>D1C6L8_SPHTD</name>
<keyword evidence="3" id="KW-1185">Reference proteome</keyword>
<evidence type="ECO:0000259" key="1">
    <source>
        <dbReference type="Pfam" id="PF01966"/>
    </source>
</evidence>
<feature type="domain" description="HD" evidence="1">
    <location>
        <begin position="71"/>
        <end position="169"/>
    </location>
</feature>
<dbReference type="Proteomes" id="UP000002027">
    <property type="component" value="Chromosome 1"/>
</dbReference>
<protein>
    <submittedName>
        <fullName evidence="2">Metal dependent phosphohydrolase</fullName>
    </submittedName>
</protein>
<dbReference type="GO" id="GO:0016787">
    <property type="term" value="F:hydrolase activity"/>
    <property type="evidence" value="ECO:0007669"/>
    <property type="project" value="UniProtKB-KW"/>
</dbReference>
<dbReference type="AlphaFoldDB" id="D1C6L8"/>
<organism evidence="2 3">
    <name type="scientific">Sphaerobacter thermophilus (strain ATCC 49802 / DSM 20745 / KCCM 41009 / NCIMB 13125 / S 6022)</name>
    <dbReference type="NCBI Taxonomy" id="479434"/>
    <lineage>
        <taxon>Bacteria</taxon>
        <taxon>Pseudomonadati</taxon>
        <taxon>Thermomicrobiota</taxon>
        <taxon>Thermomicrobia</taxon>
        <taxon>Sphaerobacterales</taxon>
        <taxon>Sphaerobacterineae</taxon>
        <taxon>Sphaerobacteraceae</taxon>
        <taxon>Sphaerobacter</taxon>
    </lineage>
</organism>
<dbReference type="InterPro" id="IPR039967">
    <property type="entry name" value="MJ1020-like"/>
</dbReference>
<reference evidence="3" key="1">
    <citation type="submission" date="2009-11" db="EMBL/GenBank/DDBJ databases">
        <title>The complete chromosome 1 of Sphaerobacter thermophilus DSM 20745.</title>
        <authorList>
            <person name="Lucas S."/>
            <person name="Copeland A."/>
            <person name="Lapidus A."/>
            <person name="Glavina del Rio T."/>
            <person name="Dalin E."/>
            <person name="Tice H."/>
            <person name="Bruce D."/>
            <person name="Goodwin L."/>
            <person name="Pitluck S."/>
            <person name="Kyrpides N."/>
            <person name="Mavromatis K."/>
            <person name="Ivanova N."/>
            <person name="Mikhailova N."/>
            <person name="LaButti K.M."/>
            <person name="Clum A."/>
            <person name="Sun H.I."/>
            <person name="Brettin T."/>
            <person name="Detter J.C."/>
            <person name="Han C."/>
            <person name="Larimer F."/>
            <person name="Land M."/>
            <person name="Hauser L."/>
            <person name="Markowitz V."/>
            <person name="Cheng J.F."/>
            <person name="Hugenholtz P."/>
            <person name="Woyke T."/>
            <person name="Wu D."/>
            <person name="Steenblock K."/>
            <person name="Schneider S."/>
            <person name="Pukall R."/>
            <person name="Goeker M."/>
            <person name="Klenk H.P."/>
            <person name="Eisen J.A."/>
        </authorList>
    </citation>
    <scope>NUCLEOTIDE SEQUENCE [LARGE SCALE GENOMIC DNA]</scope>
    <source>
        <strain evidence="3">ATCC 49802 / DSM 20745 / S 6022</strain>
    </source>
</reference>
<evidence type="ECO:0000313" key="3">
    <source>
        <dbReference type="Proteomes" id="UP000002027"/>
    </source>
</evidence>
<accession>D1C6L8</accession>
<dbReference type="EMBL" id="CP001823">
    <property type="protein sequence ID" value="ACZ39643.1"/>
    <property type="molecule type" value="Genomic_DNA"/>
</dbReference>
<evidence type="ECO:0000313" key="2">
    <source>
        <dbReference type="EMBL" id="ACZ39643.1"/>
    </source>
</evidence>
<gene>
    <name evidence="2" type="ordered locus">Sthe_2219</name>
</gene>
<proteinExistence type="predicted"/>
<dbReference type="InParanoid" id="D1C6L8"/>
<dbReference type="Pfam" id="PF01966">
    <property type="entry name" value="HD"/>
    <property type="match status" value="1"/>
</dbReference>
<dbReference type="PANTHER" id="PTHR40517">
    <property type="entry name" value="METAL-DEPENDENT PHOSPHOHYDROLASE, HD SUPERFAMILY-RELATED"/>
    <property type="match status" value="1"/>
</dbReference>
<dbReference type="InterPro" id="IPR006674">
    <property type="entry name" value="HD_domain"/>
</dbReference>
<dbReference type="PANTHER" id="PTHR40517:SF1">
    <property type="entry name" value="METAL-DEPENDENT PHOSPHOHYDROLASE, HD SUPERFAMILY-RELATED"/>
    <property type="match status" value="1"/>
</dbReference>
<dbReference type="HOGENOM" id="CLU_081221_0_0_0"/>
<dbReference type="eggNOG" id="COG3294">
    <property type="taxonomic scope" value="Bacteria"/>
</dbReference>
<dbReference type="SUPFAM" id="SSF109604">
    <property type="entry name" value="HD-domain/PDEase-like"/>
    <property type="match status" value="1"/>
</dbReference>
<dbReference type="KEGG" id="sti:Sthe_2219"/>
<dbReference type="Gene3D" id="1.10.3210.10">
    <property type="entry name" value="Hypothetical protein af1432"/>
    <property type="match status" value="1"/>
</dbReference>